<evidence type="ECO:0000313" key="9">
    <source>
        <dbReference type="EnsemblMetazoa" id="GMOY003109-PA"/>
    </source>
</evidence>
<dbReference type="SUPFAM" id="SSF50494">
    <property type="entry name" value="Trypsin-like serine proteases"/>
    <property type="match status" value="1"/>
</dbReference>
<dbReference type="CDD" id="cd00190">
    <property type="entry name" value="Tryp_SPc"/>
    <property type="match status" value="1"/>
</dbReference>
<keyword evidence="2" id="KW-0964">Secreted</keyword>
<accession>A0A1B0FH61</accession>
<dbReference type="InterPro" id="IPR050127">
    <property type="entry name" value="Serine_Proteases_S1"/>
</dbReference>
<reference evidence="9" key="1">
    <citation type="submission" date="2020-05" db="UniProtKB">
        <authorList>
            <consortium name="EnsemblMetazoa"/>
        </authorList>
    </citation>
    <scope>IDENTIFICATION</scope>
    <source>
        <strain evidence="9">Yale</strain>
    </source>
</reference>
<dbReference type="GO" id="GO:0006508">
    <property type="term" value="P:proteolysis"/>
    <property type="evidence" value="ECO:0007669"/>
    <property type="project" value="UniProtKB-KW"/>
</dbReference>
<dbReference type="FunFam" id="2.40.10.10:FF:000036">
    <property type="entry name" value="Trypsin beta"/>
    <property type="match status" value="1"/>
</dbReference>
<protein>
    <recommendedName>
        <fullName evidence="8">Peptidase S1 domain-containing protein</fullName>
    </recommendedName>
</protein>
<keyword evidence="3" id="KW-0645">Protease</keyword>
<evidence type="ECO:0000259" key="8">
    <source>
        <dbReference type="PROSITE" id="PS50240"/>
    </source>
</evidence>
<evidence type="ECO:0000256" key="3">
    <source>
        <dbReference type="ARBA" id="ARBA00022670"/>
    </source>
</evidence>
<dbReference type="InterPro" id="IPR043504">
    <property type="entry name" value="Peptidase_S1_PA_chymotrypsin"/>
</dbReference>
<dbReference type="VEuPathDB" id="VectorBase:GMOY003109"/>
<dbReference type="Proteomes" id="UP000092444">
    <property type="component" value="Unassembled WGS sequence"/>
</dbReference>
<dbReference type="Pfam" id="PF00089">
    <property type="entry name" value="Trypsin"/>
    <property type="match status" value="1"/>
</dbReference>
<evidence type="ECO:0000256" key="4">
    <source>
        <dbReference type="ARBA" id="ARBA00022801"/>
    </source>
</evidence>
<name>A0A1B0FH61_GLOMM</name>
<dbReference type="EMBL" id="CCAG010002037">
    <property type="status" value="NOT_ANNOTATED_CDS"/>
    <property type="molecule type" value="Genomic_DNA"/>
</dbReference>
<proteinExistence type="predicted"/>
<feature type="signal peptide" evidence="7">
    <location>
        <begin position="1"/>
        <end position="23"/>
    </location>
</feature>
<dbReference type="PRINTS" id="PR00722">
    <property type="entry name" value="CHYMOTRYPSIN"/>
</dbReference>
<dbReference type="PANTHER" id="PTHR24264:SF65">
    <property type="entry name" value="SRCR DOMAIN-CONTAINING PROTEIN"/>
    <property type="match status" value="1"/>
</dbReference>
<evidence type="ECO:0000256" key="1">
    <source>
        <dbReference type="ARBA" id="ARBA00004239"/>
    </source>
</evidence>
<dbReference type="InterPro" id="IPR001314">
    <property type="entry name" value="Peptidase_S1A"/>
</dbReference>
<feature type="chain" id="PRO_5008407439" description="Peptidase S1 domain-containing protein" evidence="7">
    <location>
        <begin position="24"/>
        <end position="388"/>
    </location>
</feature>
<keyword evidence="10" id="KW-1185">Reference proteome</keyword>
<dbReference type="InterPro" id="IPR029058">
    <property type="entry name" value="AB_hydrolase_fold"/>
</dbReference>
<dbReference type="EnsemblMetazoa" id="GMOY003109-RA">
    <property type="protein sequence ID" value="GMOY003109-PA"/>
    <property type="gene ID" value="GMOY003109"/>
</dbReference>
<evidence type="ECO:0000256" key="5">
    <source>
        <dbReference type="ARBA" id="ARBA00022825"/>
    </source>
</evidence>
<dbReference type="InterPro" id="IPR009003">
    <property type="entry name" value="Peptidase_S1_PA"/>
</dbReference>
<keyword evidence="6" id="KW-1015">Disulfide bond</keyword>
<keyword evidence="5" id="KW-0720">Serine protease</keyword>
<keyword evidence="4" id="KW-0378">Hydrolase</keyword>
<dbReference type="PROSITE" id="PS00134">
    <property type="entry name" value="TRYPSIN_HIS"/>
    <property type="match status" value="1"/>
</dbReference>
<keyword evidence="7" id="KW-0732">Signal</keyword>
<dbReference type="GO" id="GO:0004252">
    <property type="term" value="F:serine-type endopeptidase activity"/>
    <property type="evidence" value="ECO:0007669"/>
    <property type="project" value="InterPro"/>
</dbReference>
<dbReference type="STRING" id="37546.A0A1B0FH61"/>
<organism evidence="9 10">
    <name type="scientific">Glossina morsitans morsitans</name>
    <name type="common">Savannah tsetse fly</name>
    <dbReference type="NCBI Taxonomy" id="37546"/>
    <lineage>
        <taxon>Eukaryota</taxon>
        <taxon>Metazoa</taxon>
        <taxon>Ecdysozoa</taxon>
        <taxon>Arthropoda</taxon>
        <taxon>Hexapoda</taxon>
        <taxon>Insecta</taxon>
        <taxon>Pterygota</taxon>
        <taxon>Neoptera</taxon>
        <taxon>Endopterygota</taxon>
        <taxon>Diptera</taxon>
        <taxon>Brachycera</taxon>
        <taxon>Muscomorpha</taxon>
        <taxon>Hippoboscoidea</taxon>
        <taxon>Glossinidae</taxon>
        <taxon>Glossina</taxon>
    </lineage>
</organism>
<dbReference type="SMART" id="SM00020">
    <property type="entry name" value="Tryp_SPc"/>
    <property type="match status" value="1"/>
</dbReference>
<evidence type="ECO:0000256" key="2">
    <source>
        <dbReference type="ARBA" id="ARBA00022525"/>
    </source>
</evidence>
<evidence type="ECO:0000313" key="10">
    <source>
        <dbReference type="Proteomes" id="UP000092444"/>
    </source>
</evidence>
<evidence type="ECO:0000256" key="7">
    <source>
        <dbReference type="SAM" id="SignalP"/>
    </source>
</evidence>
<sequence>MNNVRVVSLFVLLISFKLFIVDSKSPRGRILGGNNVESNSSPCIVSFRYKGLVYCAGSILNNNWVITAAHCLSSEALVYKTSLIAGSIYANQTESSSQQRTIDHYVVNDLYLGDTKPYDVGLVYTKIGFKWTATVASIALPLKNVIPTGNAIVYGWGSTSNTNTEVFPHILQMAKVKIISMKACETALEYQASDLHSTNLCTGPLTEERGICSSDSGGPLVQNLNGKNILIGIVSWAEIPCGRKNSPSVYILHCFGQAPLAKLFGPLLGTRNYISKILEGVEMVSTNKYVKKFLSMTCLKSEPPRACVSRLWPAVGYNTQMLNLTLLPDLMANFPVCGSFKQLMHYFQGYMSKNFRQYDYGREMNWLRYHQVNDTGTDEPYGTLFFQV</sequence>
<evidence type="ECO:0000256" key="6">
    <source>
        <dbReference type="ARBA" id="ARBA00023157"/>
    </source>
</evidence>
<dbReference type="PROSITE" id="PS50240">
    <property type="entry name" value="TRYPSIN_DOM"/>
    <property type="match status" value="1"/>
</dbReference>
<dbReference type="Gene3D" id="3.40.50.1820">
    <property type="entry name" value="alpha/beta hydrolase"/>
    <property type="match status" value="1"/>
</dbReference>
<dbReference type="PANTHER" id="PTHR24264">
    <property type="entry name" value="TRYPSIN-RELATED"/>
    <property type="match status" value="1"/>
</dbReference>
<dbReference type="Gene3D" id="2.40.10.10">
    <property type="entry name" value="Trypsin-like serine proteases"/>
    <property type="match status" value="2"/>
</dbReference>
<dbReference type="InterPro" id="IPR001254">
    <property type="entry name" value="Trypsin_dom"/>
</dbReference>
<comment type="subcellular location">
    <subcellularLocation>
        <location evidence="1">Secreted</location>
        <location evidence="1">Extracellular space</location>
    </subcellularLocation>
</comment>
<feature type="domain" description="Peptidase S1" evidence="8">
    <location>
        <begin position="30"/>
        <end position="279"/>
    </location>
</feature>
<dbReference type="AlphaFoldDB" id="A0A1B0FH61"/>
<dbReference type="InterPro" id="IPR018114">
    <property type="entry name" value="TRYPSIN_HIS"/>
</dbReference>
<dbReference type="GO" id="GO:0005615">
    <property type="term" value="C:extracellular space"/>
    <property type="evidence" value="ECO:0007669"/>
    <property type="project" value="TreeGrafter"/>
</dbReference>